<evidence type="ECO:0000256" key="1">
    <source>
        <dbReference type="SAM" id="MobiDB-lite"/>
    </source>
</evidence>
<dbReference type="AlphaFoldDB" id="A0A285QA76"/>
<reference evidence="2 3" key="1">
    <citation type="submission" date="2017-07" db="EMBL/GenBank/DDBJ databases">
        <authorList>
            <person name="Sun Z.S."/>
            <person name="Albrecht U."/>
            <person name="Echele G."/>
            <person name="Lee C.C."/>
        </authorList>
    </citation>
    <scope>NUCLEOTIDE SEQUENCE [LARGE SCALE GENOMIC DNA]</scope>
    <source>
        <strain evidence="2 3">CGMCC 1.12672</strain>
    </source>
</reference>
<dbReference type="EMBL" id="OBMI01000001">
    <property type="protein sequence ID" value="SOB78820.1"/>
    <property type="molecule type" value="Genomic_DNA"/>
</dbReference>
<sequence length="52" mass="5678">MEYTMPDANRTTSSAPTMRQPWTAPTVHKLAARSAENGLNPVISDGPFSMRS</sequence>
<evidence type="ECO:0000313" key="2">
    <source>
        <dbReference type="EMBL" id="SOB78820.1"/>
    </source>
</evidence>
<protein>
    <submittedName>
        <fullName evidence="2">Uncharacterized protein</fullName>
    </submittedName>
</protein>
<organism evidence="2 3">
    <name type="scientific">Sphingomonas guangdongensis</name>
    <dbReference type="NCBI Taxonomy" id="1141890"/>
    <lineage>
        <taxon>Bacteria</taxon>
        <taxon>Pseudomonadati</taxon>
        <taxon>Pseudomonadota</taxon>
        <taxon>Alphaproteobacteria</taxon>
        <taxon>Sphingomonadales</taxon>
        <taxon>Sphingomonadaceae</taxon>
        <taxon>Sphingomonas</taxon>
    </lineage>
</organism>
<proteinExistence type="predicted"/>
<accession>A0A285QA76</accession>
<keyword evidence="3" id="KW-1185">Reference proteome</keyword>
<name>A0A285QA76_9SPHN</name>
<feature type="region of interest" description="Disordered" evidence="1">
    <location>
        <begin position="1"/>
        <end position="22"/>
    </location>
</feature>
<evidence type="ECO:0000313" key="3">
    <source>
        <dbReference type="Proteomes" id="UP000219494"/>
    </source>
</evidence>
<dbReference type="Proteomes" id="UP000219494">
    <property type="component" value="Unassembled WGS sequence"/>
</dbReference>
<gene>
    <name evidence="2" type="ORF">SAMN06297144_0231</name>
</gene>